<sequence length="85" mass="9513">MVRTSPSSNFTSHHTAASYRACFRWSLHTNAWRKEAATLTSTSINLHIKASSVSPERKTAVWFGKSYGIAYGLSTTMEFRAIVRS</sequence>
<dbReference type="Proteomes" id="UP000324222">
    <property type="component" value="Unassembled WGS sequence"/>
</dbReference>
<accession>A0A5B7DWL4</accession>
<proteinExistence type="predicted"/>
<organism evidence="1 2">
    <name type="scientific">Portunus trituberculatus</name>
    <name type="common">Swimming crab</name>
    <name type="synonym">Neptunus trituberculatus</name>
    <dbReference type="NCBI Taxonomy" id="210409"/>
    <lineage>
        <taxon>Eukaryota</taxon>
        <taxon>Metazoa</taxon>
        <taxon>Ecdysozoa</taxon>
        <taxon>Arthropoda</taxon>
        <taxon>Crustacea</taxon>
        <taxon>Multicrustacea</taxon>
        <taxon>Malacostraca</taxon>
        <taxon>Eumalacostraca</taxon>
        <taxon>Eucarida</taxon>
        <taxon>Decapoda</taxon>
        <taxon>Pleocyemata</taxon>
        <taxon>Brachyura</taxon>
        <taxon>Eubrachyura</taxon>
        <taxon>Portunoidea</taxon>
        <taxon>Portunidae</taxon>
        <taxon>Portuninae</taxon>
        <taxon>Portunus</taxon>
    </lineage>
</organism>
<gene>
    <name evidence="1" type="ORF">E2C01_018931</name>
</gene>
<protein>
    <submittedName>
        <fullName evidence="1">Uncharacterized protein</fullName>
    </submittedName>
</protein>
<dbReference type="EMBL" id="VSRR010001513">
    <property type="protein sequence ID" value="MPC25808.1"/>
    <property type="molecule type" value="Genomic_DNA"/>
</dbReference>
<name>A0A5B7DWL4_PORTR</name>
<comment type="caution">
    <text evidence="1">The sequence shown here is derived from an EMBL/GenBank/DDBJ whole genome shotgun (WGS) entry which is preliminary data.</text>
</comment>
<reference evidence="1 2" key="1">
    <citation type="submission" date="2019-05" db="EMBL/GenBank/DDBJ databases">
        <title>Another draft genome of Portunus trituberculatus and its Hox gene families provides insights of decapod evolution.</title>
        <authorList>
            <person name="Jeong J.-H."/>
            <person name="Song I."/>
            <person name="Kim S."/>
            <person name="Choi T."/>
            <person name="Kim D."/>
            <person name="Ryu S."/>
            <person name="Kim W."/>
        </authorList>
    </citation>
    <scope>NUCLEOTIDE SEQUENCE [LARGE SCALE GENOMIC DNA]</scope>
    <source>
        <tissue evidence="1">Muscle</tissue>
    </source>
</reference>
<evidence type="ECO:0000313" key="1">
    <source>
        <dbReference type="EMBL" id="MPC25808.1"/>
    </source>
</evidence>
<dbReference type="AlphaFoldDB" id="A0A5B7DWL4"/>
<keyword evidence="2" id="KW-1185">Reference proteome</keyword>
<evidence type="ECO:0000313" key="2">
    <source>
        <dbReference type="Proteomes" id="UP000324222"/>
    </source>
</evidence>